<dbReference type="Gene3D" id="3.30.310.100">
    <property type="entry name" value="YugN-like"/>
    <property type="match status" value="1"/>
</dbReference>
<dbReference type="Proteomes" id="UP001589619">
    <property type="component" value="Unassembled WGS sequence"/>
</dbReference>
<dbReference type="RefSeq" id="WP_344904956.1">
    <property type="nucleotide sequence ID" value="NZ_BAAAYO010000002.1"/>
</dbReference>
<dbReference type="InterPro" id="IPR014967">
    <property type="entry name" value="Uncharacterised_YugN-like"/>
</dbReference>
<dbReference type="SUPFAM" id="SSF160755">
    <property type="entry name" value="YugN-like"/>
    <property type="match status" value="1"/>
</dbReference>
<evidence type="ECO:0000313" key="1">
    <source>
        <dbReference type="EMBL" id="MFB9750761.1"/>
    </source>
</evidence>
<dbReference type="EMBL" id="JBHMAG010000004">
    <property type="protein sequence ID" value="MFB9750761.1"/>
    <property type="molecule type" value="Genomic_DNA"/>
</dbReference>
<evidence type="ECO:0000313" key="2">
    <source>
        <dbReference type="Proteomes" id="UP001589619"/>
    </source>
</evidence>
<dbReference type="InterPro" id="IPR036491">
    <property type="entry name" value="YugN-like_sf"/>
</dbReference>
<sequence>MKPIHSPLENRIDRFDRVYDHVKQHQFTLGGNWEYDHGYFDCALDEAHKVWLRLPFEVTMGHLESYESASPGTQILLGTPFVLKHVYNEGLDEEASARTLGALFDQFQDPVDKDAPLEEHWVKQASELLRKVEQGLI</sequence>
<protein>
    <submittedName>
        <fullName evidence="1">YugN family protein</fullName>
    </submittedName>
</protein>
<organism evidence="1 2">
    <name type="scientific">Paenibacillus hodogayensis</name>
    <dbReference type="NCBI Taxonomy" id="279208"/>
    <lineage>
        <taxon>Bacteria</taxon>
        <taxon>Bacillati</taxon>
        <taxon>Bacillota</taxon>
        <taxon>Bacilli</taxon>
        <taxon>Bacillales</taxon>
        <taxon>Paenibacillaceae</taxon>
        <taxon>Paenibacillus</taxon>
    </lineage>
</organism>
<keyword evidence="2" id="KW-1185">Reference proteome</keyword>
<comment type="caution">
    <text evidence="1">The sequence shown here is derived from an EMBL/GenBank/DDBJ whole genome shotgun (WGS) entry which is preliminary data.</text>
</comment>
<gene>
    <name evidence="1" type="ORF">ACFFNY_04165</name>
</gene>
<accession>A0ABV5VR65</accession>
<reference evidence="1 2" key="1">
    <citation type="submission" date="2024-09" db="EMBL/GenBank/DDBJ databases">
        <authorList>
            <person name="Sun Q."/>
            <person name="Mori K."/>
        </authorList>
    </citation>
    <scope>NUCLEOTIDE SEQUENCE [LARGE SCALE GENOMIC DNA]</scope>
    <source>
        <strain evidence="1 2">JCM 12520</strain>
    </source>
</reference>
<dbReference type="Pfam" id="PF08868">
    <property type="entry name" value="YugN"/>
    <property type="match status" value="1"/>
</dbReference>
<proteinExistence type="predicted"/>
<name>A0ABV5VR65_9BACL</name>